<dbReference type="AlphaFoldDB" id="A0AAD7V2J3"/>
<evidence type="ECO:0000313" key="12">
    <source>
        <dbReference type="Proteomes" id="UP001234581"/>
    </source>
</evidence>
<feature type="region of interest" description="Disordered" evidence="9">
    <location>
        <begin position="60"/>
        <end position="146"/>
    </location>
</feature>
<dbReference type="Pfam" id="PF08790">
    <property type="entry name" value="zf-LYAR"/>
    <property type="match status" value="1"/>
</dbReference>
<dbReference type="PANTHER" id="PTHR13100:SF10">
    <property type="entry name" value="CELL GROWTH-REGULATING NUCLEOLAR PROTEIN"/>
    <property type="match status" value="1"/>
</dbReference>
<dbReference type="InterPro" id="IPR036236">
    <property type="entry name" value="Znf_C2H2_sf"/>
</dbReference>
<dbReference type="SUPFAM" id="SSF57667">
    <property type="entry name" value="beta-beta-alpha zinc fingers"/>
    <property type="match status" value="2"/>
</dbReference>
<dbReference type="PROSITE" id="PS51804">
    <property type="entry name" value="ZF_C2HC_LYAR"/>
    <property type="match status" value="1"/>
</dbReference>
<organism evidence="11 12">
    <name type="scientific">Lichtheimia ornata</name>
    <dbReference type="NCBI Taxonomy" id="688661"/>
    <lineage>
        <taxon>Eukaryota</taxon>
        <taxon>Fungi</taxon>
        <taxon>Fungi incertae sedis</taxon>
        <taxon>Mucoromycota</taxon>
        <taxon>Mucoromycotina</taxon>
        <taxon>Mucoromycetes</taxon>
        <taxon>Mucorales</taxon>
        <taxon>Lichtheimiaceae</taxon>
        <taxon>Lichtheimia</taxon>
    </lineage>
</organism>
<dbReference type="Gene3D" id="3.30.1490.490">
    <property type="match status" value="1"/>
</dbReference>
<dbReference type="GeneID" id="83214685"/>
<dbReference type="InterPro" id="IPR039999">
    <property type="entry name" value="LYAR"/>
</dbReference>
<keyword evidence="3" id="KW-0677">Repeat</keyword>
<dbReference type="GO" id="GO:0000122">
    <property type="term" value="P:negative regulation of transcription by RNA polymerase II"/>
    <property type="evidence" value="ECO:0007669"/>
    <property type="project" value="TreeGrafter"/>
</dbReference>
<evidence type="ECO:0000313" key="11">
    <source>
        <dbReference type="EMBL" id="KAJ8656942.1"/>
    </source>
</evidence>
<evidence type="ECO:0000256" key="4">
    <source>
        <dbReference type="ARBA" id="ARBA00022771"/>
    </source>
</evidence>
<evidence type="ECO:0000256" key="6">
    <source>
        <dbReference type="ARBA" id="ARBA00023242"/>
    </source>
</evidence>
<dbReference type="Proteomes" id="UP001234581">
    <property type="component" value="Unassembled WGS sequence"/>
</dbReference>
<dbReference type="GO" id="GO:0006364">
    <property type="term" value="P:rRNA processing"/>
    <property type="evidence" value="ECO:0007669"/>
    <property type="project" value="TreeGrafter"/>
</dbReference>
<keyword evidence="4 8" id="KW-0863">Zinc-finger</keyword>
<proteinExistence type="inferred from homology"/>
<keyword evidence="6" id="KW-0539">Nucleus</keyword>
<evidence type="ECO:0000256" key="5">
    <source>
        <dbReference type="ARBA" id="ARBA00022833"/>
    </source>
</evidence>
<evidence type="ECO:0000256" key="3">
    <source>
        <dbReference type="ARBA" id="ARBA00022737"/>
    </source>
</evidence>
<feature type="compositionally biased region" description="Low complexity" evidence="9">
    <location>
        <begin position="68"/>
        <end position="85"/>
    </location>
</feature>
<evidence type="ECO:0000256" key="7">
    <source>
        <dbReference type="ARBA" id="ARBA00061084"/>
    </source>
</evidence>
<comment type="caution">
    <text evidence="11">The sequence shown here is derived from an EMBL/GenBank/DDBJ whole genome shotgun (WGS) entry which is preliminary data.</text>
</comment>
<evidence type="ECO:0000256" key="1">
    <source>
        <dbReference type="ARBA" id="ARBA00004123"/>
    </source>
</evidence>
<name>A0AAD7V2J3_9FUNG</name>
<dbReference type="GO" id="GO:0005730">
    <property type="term" value="C:nucleolus"/>
    <property type="evidence" value="ECO:0007669"/>
    <property type="project" value="TreeGrafter"/>
</dbReference>
<evidence type="ECO:0000256" key="9">
    <source>
        <dbReference type="SAM" id="MobiDB-lite"/>
    </source>
</evidence>
<evidence type="ECO:0000256" key="8">
    <source>
        <dbReference type="PROSITE-ProRule" id="PRU01145"/>
    </source>
</evidence>
<gene>
    <name evidence="11" type="ORF">O0I10_007276</name>
</gene>
<dbReference type="GO" id="GO:0008270">
    <property type="term" value="F:zinc ion binding"/>
    <property type="evidence" value="ECO:0007669"/>
    <property type="project" value="UniProtKB-KW"/>
</dbReference>
<dbReference type="GO" id="GO:0003677">
    <property type="term" value="F:DNA binding"/>
    <property type="evidence" value="ECO:0007669"/>
    <property type="project" value="InterPro"/>
</dbReference>
<comment type="similarity">
    <text evidence="7">Belongs to the UPF0743 family.</text>
</comment>
<feature type="compositionally biased region" description="Basic and acidic residues" evidence="9">
    <location>
        <begin position="108"/>
        <end position="146"/>
    </location>
</feature>
<comment type="subcellular location">
    <subcellularLocation>
        <location evidence="1">Nucleus</location>
    </subcellularLocation>
</comment>
<dbReference type="EMBL" id="JARTCD010000035">
    <property type="protein sequence ID" value="KAJ8656942.1"/>
    <property type="molecule type" value="Genomic_DNA"/>
</dbReference>
<evidence type="ECO:0000256" key="2">
    <source>
        <dbReference type="ARBA" id="ARBA00022723"/>
    </source>
</evidence>
<keyword evidence="2" id="KW-0479">Metal-binding</keyword>
<evidence type="ECO:0000259" key="10">
    <source>
        <dbReference type="Pfam" id="PF08790"/>
    </source>
</evidence>
<dbReference type="InterPro" id="IPR014898">
    <property type="entry name" value="Znf_C2H2_LYAR"/>
</dbReference>
<sequence>MVSFQCDNCGDVVKKPKLDQHRGRCHATFTCIDCSTTFQGTNYKSHTSCISEAEKYQKSLFRGKKGKQQQQQQQQRQQQQQNNNNEAKKPVSLIDELKNKKANAPQEKPAESNGKRKAEDDEKAKESKKSKKDKSSKWEDADLPVDNKSKQIELALKEALKSNKGPLSAKDARKKVIKLLQAHPKTKKLEKSEIKDKFDEVLLLGLEGDKLTVKTA</sequence>
<accession>A0AAD7V2J3</accession>
<keyword evidence="5" id="KW-0862">Zinc</keyword>
<dbReference type="PANTHER" id="PTHR13100">
    <property type="entry name" value="CELL GROWTH-REGULATING NUCLEOLAR PROTEIN LYAR"/>
    <property type="match status" value="1"/>
</dbReference>
<reference evidence="11 12" key="1">
    <citation type="submission" date="2023-03" db="EMBL/GenBank/DDBJ databases">
        <title>Genome sequence of Lichtheimia ornata CBS 291.66.</title>
        <authorList>
            <person name="Mohabir J.T."/>
            <person name="Shea T.P."/>
            <person name="Kurbessoian T."/>
            <person name="Berby B."/>
            <person name="Fontaine J."/>
            <person name="Livny J."/>
            <person name="Gnirke A."/>
            <person name="Stajich J.E."/>
            <person name="Cuomo C.A."/>
        </authorList>
    </citation>
    <scope>NUCLEOTIDE SEQUENCE [LARGE SCALE GENOMIC DNA]</scope>
    <source>
        <strain evidence="11">CBS 291.66</strain>
    </source>
</reference>
<dbReference type="FunFam" id="3.30.1490.490:FF:000001">
    <property type="entry name" value="cell growth-regulating nucleolar protein-like"/>
    <property type="match status" value="1"/>
</dbReference>
<keyword evidence="12" id="KW-1185">Reference proteome</keyword>
<protein>
    <recommendedName>
        <fullName evidence="10">Zinc finger C2H2 LYAR-type domain-containing protein</fullName>
    </recommendedName>
</protein>
<feature type="domain" description="Zinc finger C2H2 LYAR-type" evidence="10">
    <location>
        <begin position="29"/>
        <end position="56"/>
    </location>
</feature>
<dbReference type="RefSeq" id="XP_058341855.1">
    <property type="nucleotide sequence ID" value="XM_058487294.1"/>
</dbReference>